<feature type="compositionally biased region" description="Pro residues" evidence="1">
    <location>
        <begin position="87"/>
        <end position="96"/>
    </location>
</feature>
<feature type="compositionally biased region" description="Polar residues" evidence="1">
    <location>
        <begin position="63"/>
        <end position="75"/>
    </location>
</feature>
<name>A0A319DI85_9EURO</name>
<proteinExistence type="predicted"/>
<evidence type="ECO:0000313" key="2">
    <source>
        <dbReference type="EMBL" id="PYH97246.1"/>
    </source>
</evidence>
<dbReference type="Proteomes" id="UP000247810">
    <property type="component" value="Unassembled WGS sequence"/>
</dbReference>
<dbReference type="EMBL" id="KZ825827">
    <property type="protein sequence ID" value="PYH97246.1"/>
    <property type="molecule type" value="Genomic_DNA"/>
</dbReference>
<feature type="region of interest" description="Disordered" evidence="1">
    <location>
        <begin position="1"/>
        <end position="139"/>
    </location>
</feature>
<sequence>MYPNATPQLPQNHQPPIQSGNQITKSPNPHPQHERIKKTKKQTSLHAYAPALAHPLSIPIRPTCSTPDMNITPLPSQHPETHKPYPGYTPPNPCPPSYLSGPYATKEPSRKNKNKNKNKNSEHDPAEISSVGRGLPRTASAHTTWNHGWVLDHQVDSRH</sequence>
<evidence type="ECO:0000313" key="3">
    <source>
        <dbReference type="Proteomes" id="UP000247810"/>
    </source>
</evidence>
<keyword evidence="3" id="KW-1185">Reference proteome</keyword>
<dbReference type="AlphaFoldDB" id="A0A319DI85"/>
<feature type="compositionally biased region" description="Low complexity" evidence="1">
    <location>
        <begin position="45"/>
        <end position="56"/>
    </location>
</feature>
<organism evidence="2 3">
    <name type="scientific">Aspergillus ellipticus CBS 707.79</name>
    <dbReference type="NCBI Taxonomy" id="1448320"/>
    <lineage>
        <taxon>Eukaryota</taxon>
        <taxon>Fungi</taxon>
        <taxon>Dikarya</taxon>
        <taxon>Ascomycota</taxon>
        <taxon>Pezizomycotina</taxon>
        <taxon>Eurotiomycetes</taxon>
        <taxon>Eurotiomycetidae</taxon>
        <taxon>Eurotiales</taxon>
        <taxon>Aspergillaceae</taxon>
        <taxon>Aspergillus</taxon>
        <taxon>Aspergillus subgen. Circumdati</taxon>
    </lineage>
</organism>
<accession>A0A319DI85</accession>
<dbReference type="VEuPathDB" id="FungiDB:BO71DRAFT_142955"/>
<feature type="compositionally biased region" description="Polar residues" evidence="1">
    <location>
        <begin position="1"/>
        <end position="27"/>
    </location>
</feature>
<reference evidence="2 3" key="1">
    <citation type="submission" date="2018-02" db="EMBL/GenBank/DDBJ databases">
        <title>The genomes of Aspergillus section Nigri reveals drivers in fungal speciation.</title>
        <authorList>
            <consortium name="DOE Joint Genome Institute"/>
            <person name="Vesth T.C."/>
            <person name="Nybo J."/>
            <person name="Theobald S."/>
            <person name="Brandl J."/>
            <person name="Frisvad J.C."/>
            <person name="Nielsen K.F."/>
            <person name="Lyhne E.K."/>
            <person name="Kogle M.E."/>
            <person name="Kuo A."/>
            <person name="Riley R."/>
            <person name="Clum A."/>
            <person name="Nolan M."/>
            <person name="Lipzen A."/>
            <person name="Salamov A."/>
            <person name="Henrissat B."/>
            <person name="Wiebenga A."/>
            <person name="De vries R.P."/>
            <person name="Grigoriev I.V."/>
            <person name="Mortensen U.H."/>
            <person name="Andersen M.R."/>
            <person name="Baker S.E."/>
        </authorList>
    </citation>
    <scope>NUCLEOTIDE SEQUENCE [LARGE SCALE GENOMIC DNA]</scope>
    <source>
        <strain evidence="2 3">CBS 707.79</strain>
    </source>
</reference>
<protein>
    <submittedName>
        <fullName evidence="2">Uncharacterized protein</fullName>
    </submittedName>
</protein>
<evidence type="ECO:0000256" key="1">
    <source>
        <dbReference type="SAM" id="MobiDB-lite"/>
    </source>
</evidence>
<gene>
    <name evidence="2" type="ORF">BO71DRAFT_142955</name>
</gene>